<dbReference type="PANTHER" id="PTHR23079:SF55">
    <property type="entry name" value="RNA-DIRECTED RNA POLYMERASE"/>
    <property type="match status" value="1"/>
</dbReference>
<dbReference type="GO" id="GO:0031380">
    <property type="term" value="C:nuclear RNA-directed RNA polymerase complex"/>
    <property type="evidence" value="ECO:0007669"/>
    <property type="project" value="TreeGrafter"/>
</dbReference>
<evidence type="ECO:0000313" key="3">
    <source>
        <dbReference type="EMBL" id="EJW04010.1"/>
    </source>
</evidence>
<gene>
    <name evidence="3" type="ORF">EDEG_01704</name>
</gene>
<dbReference type="Proteomes" id="UP000003163">
    <property type="component" value="Unassembled WGS sequence"/>
</dbReference>
<dbReference type="EMBL" id="AFBI03000025">
    <property type="protein sequence ID" value="EJW04010.1"/>
    <property type="molecule type" value="Genomic_DNA"/>
</dbReference>
<feature type="region of interest" description="Disordered" evidence="1">
    <location>
        <begin position="1026"/>
        <end position="1055"/>
    </location>
</feature>
<dbReference type="InterPro" id="IPR057596">
    <property type="entry name" value="RDRP_core"/>
</dbReference>
<dbReference type="STRING" id="1003232.J9DN97"/>
<dbReference type="GO" id="GO:0003968">
    <property type="term" value="F:RNA-directed RNA polymerase activity"/>
    <property type="evidence" value="ECO:0007669"/>
    <property type="project" value="UniProtKB-KW"/>
</dbReference>
<evidence type="ECO:0000259" key="2">
    <source>
        <dbReference type="Pfam" id="PF05183"/>
    </source>
</evidence>
<name>J9DN97_EDHAE</name>
<dbReference type="OrthoDB" id="6513042at2759"/>
<keyword evidence="4" id="KW-1185">Reference proteome</keyword>
<dbReference type="InParanoid" id="J9DN97"/>
<dbReference type="GO" id="GO:0003723">
    <property type="term" value="F:RNA binding"/>
    <property type="evidence" value="ECO:0007669"/>
    <property type="project" value="UniProtKB-KW"/>
</dbReference>
<dbReference type="PANTHER" id="PTHR23079">
    <property type="entry name" value="RNA-DEPENDENT RNA POLYMERASE"/>
    <property type="match status" value="1"/>
</dbReference>
<organism evidence="3 4">
    <name type="scientific">Edhazardia aedis (strain USNM 41457)</name>
    <name type="common">Microsporidian parasite</name>
    <dbReference type="NCBI Taxonomy" id="1003232"/>
    <lineage>
        <taxon>Eukaryota</taxon>
        <taxon>Fungi</taxon>
        <taxon>Fungi incertae sedis</taxon>
        <taxon>Microsporidia</taxon>
        <taxon>Edhazardia</taxon>
    </lineage>
</organism>
<feature type="compositionally biased region" description="Polar residues" evidence="1">
    <location>
        <begin position="572"/>
        <end position="585"/>
    </location>
</feature>
<proteinExistence type="predicted"/>
<dbReference type="HOGENOM" id="CLU_228842_0_0_1"/>
<dbReference type="Pfam" id="PF05183">
    <property type="entry name" value="RdRP"/>
    <property type="match status" value="1"/>
</dbReference>
<feature type="compositionally biased region" description="Basic and acidic residues" evidence="1">
    <location>
        <begin position="1026"/>
        <end position="1038"/>
    </location>
</feature>
<dbReference type="VEuPathDB" id="MicrosporidiaDB:EDEG_01704"/>
<comment type="caution">
    <text evidence="3">The sequence shown here is derived from an EMBL/GenBank/DDBJ whole genome shotgun (WGS) entry which is preliminary data.</text>
</comment>
<evidence type="ECO:0000256" key="1">
    <source>
        <dbReference type="SAM" id="MobiDB-lite"/>
    </source>
</evidence>
<accession>J9DN97</accession>
<protein>
    <recommendedName>
        <fullName evidence="2">RDRP core domain-containing protein</fullName>
    </recommendedName>
</protein>
<dbReference type="InterPro" id="IPR007855">
    <property type="entry name" value="RDRP"/>
</dbReference>
<feature type="domain" description="RDRP core" evidence="2">
    <location>
        <begin position="32"/>
        <end position="218"/>
    </location>
</feature>
<feature type="region of interest" description="Disordered" evidence="1">
    <location>
        <begin position="572"/>
        <end position="601"/>
    </location>
</feature>
<sequence length="2457" mass="284765">MKKTTYSVKNKYLIETCQCEKTEKTYTLPYDRDTNILFGSIVVAKNPCLHPGDVRIAEAVYKKELEHLQDVIVFSGKGSRPLFNMCSGSDLDGDQYAVIWDKRLIPTKTVDPDTYDNTTILMKEMVTLNDVINFYVRYMKEDELGLIATAHLATSDRLSIMDKECITLAKLFNKGVDFPKTGYVARLPDDLLPSSYPDFMQQNSQYKSDKILGKMYRRCKILSSVKYPRCVCKASVSEYFRYFIDLKCFRRDDDVSNVIESFIFDQTHSFIDDKYILNELLSTHVAGNNKFHVIKENKNNINTVDTNKGAGLSNNIDNIADSNSLSANNSVESATKNISNTTIFENMKYQNKQYNVYLHNTLLKNKSVYIENEALKKEKKLGKMNFLLKNTEDLQNTEENTTQLTKNVFNYDNLLENIKHGLDVNNKKRLKTATIKINKKSNKKIVKRVNIKAKNHEEHFNAVMQCFKGTEYLECFLNADIFDDKSKIKSKNNEIKPDNIENNINAIKQNLNLQLNSSTNINKQIDGFSGIKNANDSKNVINCIDDEIENSKSSNSCEENEKNKNNILVSIQSEDMKNENNGNIQSSDLSTGDESSSNIENKDITSANILVDIEKQNVTENAKTTAMKAIDSYMDLSTCDDSEIASTNSELSISNKIREKDVFIDYITENGNDVDDKTIFNKIIFSDSKNTIKKDDIYYCNAKIAQMSNVNEKHSSIISDEKHSNILDNTLHGIVNKKIKICIPTKIKIDKKQHEKNSSDEDSYISIQKEMKITDIVNKNILDITSNQESDISLSKSNLHILYDDKSNSNDKINNFYIKNCNNVLDKHIKNSKEAPMTPLSPKNVAEFFDLLKKILYKLKLGQRITTEEKNILYAFLGKNFISENIEEILVIKKIFAFMSFLSLKIAVKRLISKCYEENIQSAISQTHDIIYDIKKDKNLKSNHSLHKNYESINNECNSLCFKDESNLCLIHQKNYENIVEDMQSCDQSLNNIGKDRFDELETLKDTDSNVNKNFLNYKSSKKTLEKSESHSTSRNNEDSSDFQDNSSDSIKDNEKKQIKYKGKYELIDELPEDIFFIRKGVKRVQSFLASKEKTCGDVKTNLPKAFYEEINSRSKRKNYTCRKYTSSLYLKDRVSQMKKLRNLIKNSEVQRNNKICQFLEYFSTNKLVTKDILQKLWDKVKSYDEDTTIINNLYKQEIKSVIKKYGHKSEVDAILGFKDNTIQKSVIPMIKKITKKYKNRFYKSVPYDELIFKALSWYKIGHKECDEEFLSFAYINMEILKENWNVFEVFRKLIIADVDIVNMNNKLFEKILLTKLKSKVGNKNSATDDLNNIQEKKHVLELENNEGKNINDRRNANNNECVLKLGNKIKSIDQIDTNIMSSIKLDNNLESINQIDNNLISIRKLNENIESIDEIFNNLASINKLNNNLKFIHEIDSNITSINKLNNNLESIDKTDNNLTSIDKIDNNLTSISKWKNCIATQNIKENEKKNLEISNNESNILPKEQEMLFSKDSKHFLSEKTQNNENKSIITAETLQSNISHHKTEKSLSLLQSILAKDFAKVKDVENSDIRKKINMCDSNKNTGTKSVLKNDNGKSVSLVINLDKKVSTSDSNFSCENTKKTCSNTQSLKIENLKTSYEIDEVQHNDLLTILNSNNIGFLVFKLCKKIVFIESTKKEVVSDILNMQIKKTFVKHENFFLEFTLFEKYLFLKNYIYETKYILEIFNILLAIRFFSFEEPGYILEFVVAICKTLRMKFISPEKINKNFQKIVDDVSKQIKNNSEKFEAQQKGNKNYSYNLVNTNKNGNKNNNEKINLTANNKLEEKSESSKNIYKESTINENNNNEKMKDNTKFFSTDKISINLEFTKVSEENSVLLENKTTEFEIFEKISKEEIFYILELESLNDISQHHHQQVIVKFLNSVSTFSYKNNINELIDIQNLFQDITADNGKLTYFDFLRAINEKNNADQKTNIIIDKHPQDSIANNNTISEYRSNIKTSFDNINNSKKYEENTENTLFAENTNQVNINQWFAAEFNNWLLGDDKEARGNMLFTVSFIFASNHDFRKKVIAAEQTFINYKTALPYVKKNKIHLKANFKKIPCEICIVGMFDDQETVYMVPYKGIYHSFHTNFKKYTPKLNNPGKCPVNNYRESIRTFILSNIGYYKEKFGLNSFTIKISPGCLYFYNLNPIYTNNNISLEKISSKMTYSVADSNSKTANQESIFTQFINDHEYMDLDSLEDKLQSNIIKIDTKKTLYVLTISYKNTRYDVTYLEEDNSFSVIKIIKNRKILARYAIINDKSALFELQGEECLYDTTKNINILFNEENFYLEKLFEYFENTDTFKVSDKIKSPQDIRLEIFVILTLQNDKKYVNSQDEIVNNSKETDHSSEIIESFKIPSLDVVFKQIYTKNDTNGNLEKSRSEKNCYSTVSNVFDKMEYRPFEDFFDKTWNKYKTFFS</sequence>
<reference evidence="4" key="2">
    <citation type="submission" date="2015-07" db="EMBL/GenBank/DDBJ databases">
        <title>Contrasting host-pathogen interactions and genome evolution in two generalist and specialist microsporidian pathogens of mosquitoes.</title>
        <authorList>
            <consortium name="The Broad Institute Genomics Platform"/>
            <consortium name="The Broad Institute Genome Sequencing Center for Infectious Disease"/>
            <person name="Cuomo C.A."/>
            <person name="Sanscrainte N.D."/>
            <person name="Goldberg J.M."/>
            <person name="Heiman D."/>
            <person name="Young S."/>
            <person name="Zeng Q."/>
            <person name="Becnel J.J."/>
            <person name="Birren B.W."/>
        </authorList>
    </citation>
    <scope>NUCLEOTIDE SEQUENCE [LARGE SCALE GENOMIC DNA]</scope>
    <source>
        <strain evidence="4">USNM 41457</strain>
    </source>
</reference>
<evidence type="ECO:0000313" key="4">
    <source>
        <dbReference type="Proteomes" id="UP000003163"/>
    </source>
</evidence>
<feature type="compositionally biased region" description="Low complexity" evidence="1">
    <location>
        <begin position="586"/>
        <end position="597"/>
    </location>
</feature>
<dbReference type="GO" id="GO:0030422">
    <property type="term" value="P:siRNA processing"/>
    <property type="evidence" value="ECO:0007669"/>
    <property type="project" value="TreeGrafter"/>
</dbReference>
<reference evidence="3 4" key="1">
    <citation type="submission" date="2011-08" db="EMBL/GenBank/DDBJ databases">
        <authorList>
            <person name="Liu Z.J."/>
            <person name="Shi F.L."/>
            <person name="Lu J.Q."/>
            <person name="Li M."/>
            <person name="Wang Z.L."/>
        </authorList>
    </citation>
    <scope>NUCLEOTIDE SEQUENCE [LARGE SCALE GENOMIC DNA]</scope>
    <source>
        <strain evidence="3 4">USNM 41457</strain>
    </source>
</reference>